<keyword evidence="1" id="KW-0812">Transmembrane</keyword>
<evidence type="ECO:0000313" key="3">
    <source>
        <dbReference type="Proteomes" id="UP000617531"/>
    </source>
</evidence>
<keyword evidence="1" id="KW-1133">Transmembrane helix</keyword>
<feature type="transmembrane region" description="Helical" evidence="1">
    <location>
        <begin position="21"/>
        <end position="42"/>
    </location>
</feature>
<dbReference type="AlphaFoldDB" id="A0A8J3GSW8"/>
<sequence length="137" mass="14952">MIERDPALLPGPTAGQWQGRARLVFAASVGLLLVTLGALGFGWRPHPVVLIVPGVVILAGFVAWIVLGESALRRMRAEHDSGYSTTLDVSEIDLRDPRTGVLVRAAGEPPVQPRQEALVWRMLQFPRGSLLDRSPRD</sequence>
<dbReference type="EMBL" id="BNAI01000008">
    <property type="protein sequence ID" value="GHF24458.1"/>
    <property type="molecule type" value="Genomic_DNA"/>
</dbReference>
<protein>
    <submittedName>
        <fullName evidence="2">Uncharacterized protein</fullName>
    </submittedName>
</protein>
<reference evidence="2" key="1">
    <citation type="journal article" date="2014" name="Int. J. Syst. Evol. Microbiol.">
        <title>Complete genome sequence of Corynebacterium casei LMG S-19264T (=DSM 44701T), isolated from a smear-ripened cheese.</title>
        <authorList>
            <consortium name="US DOE Joint Genome Institute (JGI-PGF)"/>
            <person name="Walter F."/>
            <person name="Albersmeier A."/>
            <person name="Kalinowski J."/>
            <person name="Ruckert C."/>
        </authorList>
    </citation>
    <scope>NUCLEOTIDE SEQUENCE</scope>
    <source>
        <strain evidence="2">CGMCC 1.16548</strain>
    </source>
</reference>
<gene>
    <name evidence="2" type="ORF">GCM10011600_26890</name>
</gene>
<organism evidence="2 3">
    <name type="scientific">Pseudolysinimonas yzui</name>
    <dbReference type="NCBI Taxonomy" id="2708254"/>
    <lineage>
        <taxon>Bacteria</taxon>
        <taxon>Bacillati</taxon>
        <taxon>Actinomycetota</taxon>
        <taxon>Actinomycetes</taxon>
        <taxon>Micrococcales</taxon>
        <taxon>Microbacteriaceae</taxon>
        <taxon>Pseudolysinimonas</taxon>
    </lineage>
</organism>
<comment type="caution">
    <text evidence="2">The sequence shown here is derived from an EMBL/GenBank/DDBJ whole genome shotgun (WGS) entry which is preliminary data.</text>
</comment>
<dbReference type="RefSeq" id="WP_191284054.1">
    <property type="nucleotide sequence ID" value="NZ_BNAI01000008.1"/>
</dbReference>
<proteinExistence type="predicted"/>
<accession>A0A8J3GSW8</accession>
<dbReference type="Proteomes" id="UP000617531">
    <property type="component" value="Unassembled WGS sequence"/>
</dbReference>
<evidence type="ECO:0000313" key="2">
    <source>
        <dbReference type="EMBL" id="GHF24458.1"/>
    </source>
</evidence>
<keyword evidence="3" id="KW-1185">Reference proteome</keyword>
<feature type="transmembrane region" description="Helical" evidence="1">
    <location>
        <begin position="48"/>
        <end position="67"/>
    </location>
</feature>
<name>A0A8J3GSW8_9MICO</name>
<reference evidence="2" key="2">
    <citation type="submission" date="2020-09" db="EMBL/GenBank/DDBJ databases">
        <authorList>
            <person name="Sun Q."/>
            <person name="Zhou Y."/>
        </authorList>
    </citation>
    <scope>NUCLEOTIDE SEQUENCE</scope>
    <source>
        <strain evidence="2">CGMCC 1.16548</strain>
    </source>
</reference>
<evidence type="ECO:0000256" key="1">
    <source>
        <dbReference type="SAM" id="Phobius"/>
    </source>
</evidence>
<keyword evidence="1" id="KW-0472">Membrane</keyword>